<feature type="non-terminal residue" evidence="1">
    <location>
        <position position="106"/>
    </location>
</feature>
<gene>
    <name evidence="1" type="ORF">PENTCL1PPCAC_27340</name>
</gene>
<sequence length="106" mass="12333">EVDIYCTKSVDSPNWHCEVEEEIKLINLMDDTASIRKRFAQSLYSEENYAFSYIDWNAFIGNRNFVFGGYIEVEVTINVQGRSGDRFLCYLQPDFSTSKFSDVVFV</sequence>
<protein>
    <submittedName>
        <fullName evidence="1">Uncharacterized protein</fullName>
    </submittedName>
</protein>
<reference evidence="1" key="1">
    <citation type="submission" date="2023-10" db="EMBL/GenBank/DDBJ databases">
        <title>Genome assembly of Pristionchus species.</title>
        <authorList>
            <person name="Yoshida K."/>
            <person name="Sommer R.J."/>
        </authorList>
    </citation>
    <scope>NUCLEOTIDE SEQUENCE</scope>
    <source>
        <strain evidence="1">RS0144</strain>
    </source>
</reference>
<name>A0AAV5UFC1_9BILA</name>
<proteinExistence type="predicted"/>
<accession>A0AAV5UFC1</accession>
<keyword evidence="2" id="KW-1185">Reference proteome</keyword>
<dbReference type="EMBL" id="BTSX01000006">
    <property type="protein sequence ID" value="GMT05166.1"/>
    <property type="molecule type" value="Genomic_DNA"/>
</dbReference>
<comment type="caution">
    <text evidence="1">The sequence shown here is derived from an EMBL/GenBank/DDBJ whole genome shotgun (WGS) entry which is preliminary data.</text>
</comment>
<dbReference type="AlphaFoldDB" id="A0AAV5UFC1"/>
<feature type="non-terminal residue" evidence="1">
    <location>
        <position position="1"/>
    </location>
</feature>
<evidence type="ECO:0000313" key="1">
    <source>
        <dbReference type="EMBL" id="GMT05166.1"/>
    </source>
</evidence>
<organism evidence="1 2">
    <name type="scientific">Pristionchus entomophagus</name>
    <dbReference type="NCBI Taxonomy" id="358040"/>
    <lineage>
        <taxon>Eukaryota</taxon>
        <taxon>Metazoa</taxon>
        <taxon>Ecdysozoa</taxon>
        <taxon>Nematoda</taxon>
        <taxon>Chromadorea</taxon>
        <taxon>Rhabditida</taxon>
        <taxon>Rhabditina</taxon>
        <taxon>Diplogasteromorpha</taxon>
        <taxon>Diplogasteroidea</taxon>
        <taxon>Neodiplogasteridae</taxon>
        <taxon>Pristionchus</taxon>
    </lineage>
</organism>
<evidence type="ECO:0000313" key="2">
    <source>
        <dbReference type="Proteomes" id="UP001432027"/>
    </source>
</evidence>
<dbReference type="Proteomes" id="UP001432027">
    <property type="component" value="Unassembled WGS sequence"/>
</dbReference>